<protein>
    <submittedName>
        <fullName evidence="1">Uncharacterized protein</fullName>
    </submittedName>
</protein>
<dbReference type="PANTHER" id="PTHR48123:SF1">
    <property type="entry name" value="AAA+ ATPASE DOMAIN-CONTAINING PROTEIN"/>
    <property type="match status" value="1"/>
</dbReference>
<evidence type="ECO:0000313" key="1">
    <source>
        <dbReference type="EMBL" id="OHS98080.1"/>
    </source>
</evidence>
<dbReference type="EMBL" id="MLAK01001076">
    <property type="protein sequence ID" value="OHS98080.1"/>
    <property type="molecule type" value="Genomic_DNA"/>
</dbReference>
<organism evidence="1 2">
    <name type="scientific">Tritrichomonas foetus</name>
    <dbReference type="NCBI Taxonomy" id="1144522"/>
    <lineage>
        <taxon>Eukaryota</taxon>
        <taxon>Metamonada</taxon>
        <taxon>Parabasalia</taxon>
        <taxon>Tritrichomonadida</taxon>
        <taxon>Tritrichomonadidae</taxon>
        <taxon>Tritrichomonas</taxon>
    </lineage>
</organism>
<dbReference type="InterPro" id="IPR027417">
    <property type="entry name" value="P-loop_NTPase"/>
</dbReference>
<reference evidence="1" key="1">
    <citation type="submission" date="2016-10" db="EMBL/GenBank/DDBJ databases">
        <authorList>
            <person name="Benchimol M."/>
            <person name="Almeida L.G."/>
            <person name="Vasconcelos A.T."/>
            <person name="Perreira-Neves A."/>
            <person name="Rosa I.A."/>
            <person name="Tasca T."/>
            <person name="Bogo M.R."/>
            <person name="de Souza W."/>
        </authorList>
    </citation>
    <scope>NUCLEOTIDE SEQUENCE [LARGE SCALE GENOMIC DNA]</scope>
    <source>
        <strain evidence="1">K</strain>
    </source>
</reference>
<dbReference type="VEuPathDB" id="TrichDB:TRFO_35582"/>
<dbReference type="GeneID" id="94845044"/>
<dbReference type="Proteomes" id="UP000179807">
    <property type="component" value="Unassembled WGS sequence"/>
</dbReference>
<comment type="caution">
    <text evidence="1">The sequence shown here is derived from an EMBL/GenBank/DDBJ whole genome shotgun (WGS) entry which is preliminary data.</text>
</comment>
<keyword evidence="2" id="KW-1185">Reference proteome</keyword>
<gene>
    <name evidence="1" type="ORF">TRFO_35582</name>
</gene>
<dbReference type="RefSeq" id="XP_068351217.1">
    <property type="nucleotide sequence ID" value="XM_068510340.1"/>
</dbReference>
<dbReference type="AlphaFoldDB" id="A0A1J4JG15"/>
<dbReference type="OrthoDB" id="10264864at2759"/>
<dbReference type="PANTHER" id="PTHR48123">
    <property type="entry name" value="ARL2_BIND_BART DOMAIN-CONTAINING PROTEIN"/>
    <property type="match status" value="1"/>
</dbReference>
<evidence type="ECO:0000313" key="2">
    <source>
        <dbReference type="Proteomes" id="UP000179807"/>
    </source>
</evidence>
<accession>A0A1J4JG15</accession>
<dbReference type="Gene3D" id="3.40.50.300">
    <property type="entry name" value="P-loop containing nucleotide triphosphate hydrolases"/>
    <property type="match status" value="1"/>
</dbReference>
<sequence>MYKRNSVMFRPSTFDMHEVVMSDDDTISDTMEDTMEDQMSDPLTEDSMDEFDIDSAMHKAYHANIDNINSEKTQQIHPNVFVYYNTLNVSCGRPESGKSFLMCRDVIQISRFSNVTHQILYISKTGMCDDHTFKTVKHLIKKPVIYLSENNAVKYLQKLQQYKHEYEKYKTAPRPVVKDEVLHFLGVNDLSKPYLHTILIFEDFVKSKLIKDKYINWLFSELRHNHCTAFINVQFFKSITTDIKNNTTSFFIYPKYSRQQMCYMFQQIATPENDELPDFNAIWERYRRMKNNEVLVVNLKSNEVKFVELQMIKG</sequence>
<name>A0A1J4JG15_9EUKA</name>
<proteinExistence type="predicted"/>